<reference evidence="1 2" key="1">
    <citation type="submission" date="2021-06" db="EMBL/GenBank/DDBJ databases">
        <title>Caerostris extrusa draft genome.</title>
        <authorList>
            <person name="Kono N."/>
            <person name="Arakawa K."/>
        </authorList>
    </citation>
    <scope>NUCLEOTIDE SEQUENCE [LARGE SCALE GENOMIC DNA]</scope>
</reference>
<sequence length="91" mass="10828">MVERRRDTEEMCGRACCSAEGKDSLIWRKVDKDFGDRQKQLEILERVTSSFEDFEESRQQRLIFWRKSLGSLRRTSGTLEEAVLRRSRVSR</sequence>
<evidence type="ECO:0000313" key="2">
    <source>
        <dbReference type="Proteomes" id="UP001054945"/>
    </source>
</evidence>
<protein>
    <submittedName>
        <fullName evidence="1">Uncharacterized protein</fullName>
    </submittedName>
</protein>
<proteinExistence type="predicted"/>
<comment type="caution">
    <text evidence="1">The sequence shown here is derived from an EMBL/GenBank/DDBJ whole genome shotgun (WGS) entry which is preliminary data.</text>
</comment>
<dbReference type="Proteomes" id="UP001054945">
    <property type="component" value="Unassembled WGS sequence"/>
</dbReference>
<dbReference type="AlphaFoldDB" id="A0AAV4WAX2"/>
<name>A0AAV4WAX2_CAEEX</name>
<organism evidence="1 2">
    <name type="scientific">Caerostris extrusa</name>
    <name type="common">Bark spider</name>
    <name type="synonym">Caerostris bankana</name>
    <dbReference type="NCBI Taxonomy" id="172846"/>
    <lineage>
        <taxon>Eukaryota</taxon>
        <taxon>Metazoa</taxon>
        <taxon>Ecdysozoa</taxon>
        <taxon>Arthropoda</taxon>
        <taxon>Chelicerata</taxon>
        <taxon>Arachnida</taxon>
        <taxon>Araneae</taxon>
        <taxon>Araneomorphae</taxon>
        <taxon>Entelegynae</taxon>
        <taxon>Araneoidea</taxon>
        <taxon>Araneidae</taxon>
        <taxon>Caerostris</taxon>
    </lineage>
</organism>
<accession>A0AAV4WAX2</accession>
<keyword evidence="2" id="KW-1185">Reference proteome</keyword>
<evidence type="ECO:0000313" key="1">
    <source>
        <dbReference type="EMBL" id="GIY79393.1"/>
    </source>
</evidence>
<gene>
    <name evidence="1" type="ORF">CEXT_433921</name>
</gene>
<dbReference type="EMBL" id="BPLR01015881">
    <property type="protein sequence ID" value="GIY79393.1"/>
    <property type="molecule type" value="Genomic_DNA"/>
</dbReference>